<keyword evidence="5" id="KW-1133">Transmembrane helix</keyword>
<dbReference type="SUPFAM" id="SSF81296">
    <property type="entry name" value="E set domains"/>
    <property type="match status" value="1"/>
</dbReference>
<dbReference type="PANTHER" id="PTHR34820">
    <property type="entry name" value="INNER MEMBRANE PROTEIN YEBZ"/>
    <property type="match status" value="1"/>
</dbReference>
<dbReference type="EMBL" id="JBHSFN010000006">
    <property type="protein sequence ID" value="MFC4586833.1"/>
    <property type="molecule type" value="Genomic_DNA"/>
</dbReference>
<evidence type="ECO:0000313" key="9">
    <source>
        <dbReference type="Proteomes" id="UP001595891"/>
    </source>
</evidence>
<evidence type="ECO:0000256" key="3">
    <source>
        <dbReference type="ARBA" id="ARBA00022729"/>
    </source>
</evidence>
<organism evidence="8 9">
    <name type="scientific">Sphaerisporangium corydalis</name>
    <dbReference type="NCBI Taxonomy" id="1441875"/>
    <lineage>
        <taxon>Bacteria</taxon>
        <taxon>Bacillati</taxon>
        <taxon>Actinomycetota</taxon>
        <taxon>Actinomycetes</taxon>
        <taxon>Streptosporangiales</taxon>
        <taxon>Streptosporangiaceae</taxon>
        <taxon>Sphaerisporangium</taxon>
    </lineage>
</organism>
<dbReference type="PANTHER" id="PTHR34820:SF4">
    <property type="entry name" value="INNER MEMBRANE PROTEIN YEBZ"/>
    <property type="match status" value="1"/>
</dbReference>
<comment type="subcellular location">
    <subcellularLocation>
        <location evidence="1">Cell envelope</location>
    </subcellularLocation>
</comment>
<feature type="domain" description="CopC" evidence="7">
    <location>
        <begin position="25"/>
        <end position="117"/>
    </location>
</feature>
<sequence length="179" mass="17816">MRRLLTVLLVAGAALAVAVTPAQAHNVLTGSDPRDGARLASVPARVTLTFDQPVRADFAQVALTVPGGAVSRAVVKVDGDKVLATLPATTTPGEYVVGYQIVSNDGHPVTGRIGFTVGAGAPAPAPAAAPPVTALTTSSVPPASGGAWVWGLLVVALLLSGLGILVVARQGRPAKGHSA</sequence>
<evidence type="ECO:0000256" key="2">
    <source>
        <dbReference type="ARBA" id="ARBA00022723"/>
    </source>
</evidence>
<keyword evidence="9" id="KW-1185">Reference proteome</keyword>
<evidence type="ECO:0000256" key="1">
    <source>
        <dbReference type="ARBA" id="ARBA00004196"/>
    </source>
</evidence>
<keyword evidence="2" id="KW-0479">Metal-binding</keyword>
<protein>
    <submittedName>
        <fullName evidence="8">Copper resistance protein CopC</fullName>
    </submittedName>
</protein>
<feature type="signal peptide" evidence="6">
    <location>
        <begin position="1"/>
        <end position="24"/>
    </location>
</feature>
<comment type="caution">
    <text evidence="8">The sequence shown here is derived from an EMBL/GenBank/DDBJ whole genome shotgun (WGS) entry which is preliminary data.</text>
</comment>
<feature type="chain" id="PRO_5045259437" evidence="6">
    <location>
        <begin position="25"/>
        <end position="179"/>
    </location>
</feature>
<evidence type="ECO:0000313" key="8">
    <source>
        <dbReference type="EMBL" id="MFC4586833.1"/>
    </source>
</evidence>
<keyword evidence="5" id="KW-0812">Transmembrane</keyword>
<feature type="transmembrane region" description="Helical" evidence="5">
    <location>
        <begin position="147"/>
        <end position="168"/>
    </location>
</feature>
<dbReference type="InterPro" id="IPR032694">
    <property type="entry name" value="CopC/D"/>
</dbReference>
<dbReference type="InterPro" id="IPR014755">
    <property type="entry name" value="Cu-Rt/internalin_Ig-like"/>
</dbReference>
<gene>
    <name evidence="8" type="ORF">ACFO8L_12150</name>
</gene>
<dbReference type="RefSeq" id="WP_262843487.1">
    <property type="nucleotide sequence ID" value="NZ_JANZYP010000018.1"/>
</dbReference>
<accession>A0ABV9EBY4</accession>
<name>A0ABV9EBY4_9ACTN</name>
<dbReference type="InterPro" id="IPR007348">
    <property type="entry name" value="CopC_dom"/>
</dbReference>
<evidence type="ECO:0000256" key="4">
    <source>
        <dbReference type="ARBA" id="ARBA00023008"/>
    </source>
</evidence>
<evidence type="ECO:0000256" key="6">
    <source>
        <dbReference type="SAM" id="SignalP"/>
    </source>
</evidence>
<dbReference type="Proteomes" id="UP001595891">
    <property type="component" value="Unassembled WGS sequence"/>
</dbReference>
<keyword evidence="3 6" id="KW-0732">Signal</keyword>
<dbReference type="InterPro" id="IPR014756">
    <property type="entry name" value="Ig_E-set"/>
</dbReference>
<evidence type="ECO:0000256" key="5">
    <source>
        <dbReference type="SAM" id="Phobius"/>
    </source>
</evidence>
<reference evidence="9" key="1">
    <citation type="journal article" date="2019" name="Int. J. Syst. Evol. Microbiol.">
        <title>The Global Catalogue of Microorganisms (GCM) 10K type strain sequencing project: providing services to taxonomists for standard genome sequencing and annotation.</title>
        <authorList>
            <consortium name="The Broad Institute Genomics Platform"/>
            <consortium name="The Broad Institute Genome Sequencing Center for Infectious Disease"/>
            <person name="Wu L."/>
            <person name="Ma J."/>
        </authorList>
    </citation>
    <scope>NUCLEOTIDE SEQUENCE [LARGE SCALE GENOMIC DNA]</scope>
    <source>
        <strain evidence="9">CCUG 49560</strain>
    </source>
</reference>
<evidence type="ECO:0000259" key="7">
    <source>
        <dbReference type="Pfam" id="PF04234"/>
    </source>
</evidence>
<proteinExistence type="predicted"/>
<keyword evidence="5" id="KW-0472">Membrane</keyword>
<dbReference type="Gene3D" id="2.60.40.1220">
    <property type="match status" value="1"/>
</dbReference>
<dbReference type="Pfam" id="PF04234">
    <property type="entry name" value="CopC"/>
    <property type="match status" value="1"/>
</dbReference>
<keyword evidence="4" id="KW-0186">Copper</keyword>